<protein>
    <submittedName>
        <fullName evidence="1">Uncharacterized protein</fullName>
    </submittedName>
</protein>
<dbReference type="EMBL" id="JAVRAA010000005">
    <property type="protein sequence ID" value="MDT0337574.1"/>
    <property type="molecule type" value="Genomic_DNA"/>
</dbReference>
<reference evidence="1" key="1">
    <citation type="submission" date="2023-02" db="EMBL/GenBank/DDBJ databases">
        <title>Description of Herbaspirillum huttiense subsp. nephrolepsisexaltata and Herbaspirillum huttiense subsp. lycopersicon.</title>
        <authorList>
            <person name="Poudel M."/>
            <person name="Sharma A."/>
            <person name="Goss E."/>
            <person name="Tapia J.H."/>
            <person name="Harmon C.M."/>
            <person name="Jones J.B."/>
        </authorList>
    </citation>
    <scope>NUCLEOTIDE SEQUENCE</scope>
    <source>
        <strain evidence="1">NC40101</strain>
    </source>
</reference>
<sequence>MQVPYFEVVTWWSIGTYLIEVPFGAYTDQATAEAAGKRARRLAVANDQDVHVLDENGRPIATPGRATISVSRLKPQFRAVENAIAKQFEPSSLPILYLLWTLESRSLKHQGTLTRPLALSGHKLFNFLR</sequence>
<proteinExistence type="predicted"/>
<name>A0AAE4GAU7_9BURK</name>
<evidence type="ECO:0000313" key="1">
    <source>
        <dbReference type="EMBL" id="MDT0337574.1"/>
    </source>
</evidence>
<gene>
    <name evidence="1" type="ORF">RJN63_12090</name>
</gene>
<organism evidence="1">
    <name type="scientific">Herbaspirillum huttiense subsp. nephrolepidis</name>
    <dbReference type="NCBI Taxonomy" id="3075126"/>
    <lineage>
        <taxon>Bacteria</taxon>
        <taxon>Pseudomonadati</taxon>
        <taxon>Pseudomonadota</taxon>
        <taxon>Betaproteobacteria</taxon>
        <taxon>Burkholderiales</taxon>
        <taxon>Oxalobacteraceae</taxon>
        <taxon>Herbaspirillum</taxon>
    </lineage>
</organism>
<comment type="caution">
    <text evidence="1">The sequence shown here is derived from an EMBL/GenBank/DDBJ whole genome shotgun (WGS) entry which is preliminary data.</text>
</comment>
<accession>A0AAE4GAU7</accession>
<dbReference type="AlphaFoldDB" id="A0AAE4GAU7"/>
<dbReference type="RefSeq" id="WP_284077042.1">
    <property type="nucleotide sequence ID" value="NZ_JAVLSM010000007.1"/>
</dbReference>